<dbReference type="PROSITE" id="PS00211">
    <property type="entry name" value="ABC_TRANSPORTER_1"/>
    <property type="match status" value="1"/>
</dbReference>
<keyword evidence="12" id="KW-1185">Reference proteome</keyword>
<evidence type="ECO:0000313" key="11">
    <source>
        <dbReference type="EMBL" id="XAH74831.1"/>
    </source>
</evidence>
<reference evidence="11 12" key="1">
    <citation type="submission" date="2024-02" db="EMBL/GenBank/DDBJ databases">
        <title>Bacterial strain from lacustrine sediment.</title>
        <authorList>
            <person name="Petit C."/>
            <person name="Fadhlaoui K."/>
        </authorList>
    </citation>
    <scope>NUCLEOTIDE SEQUENCE [LARGE SCALE GENOMIC DNA]</scope>
    <source>
        <strain evidence="11 12">IPX-CK</strain>
    </source>
</reference>
<feature type="domain" description="ABC transporter" evidence="10">
    <location>
        <begin position="4"/>
        <end position="240"/>
    </location>
</feature>
<evidence type="ECO:0000256" key="8">
    <source>
        <dbReference type="ARBA" id="ARBA00023065"/>
    </source>
</evidence>
<sequence>MDALKADALNIGYREELIVKELYMSIPKGKITVMIGANGCGKSTILKALGRILQPRKGTVYLNGADIHRLSTQEVAKRMAILPQSVQAPEGLTVGDLVSYGRYPHKKGFGALSAEDHEIVDWALGITNLSDLACVPVDTLSGGQRQRAWIAMAIAQKTDVILLDEPTTYLDLSYQLEVLELLKHLNEANGYTIAVVLHDINLAARHADYMIAIKNGRILEEGTPEEIMTREVLMKTYQIDAQIVMDQRTGRPICLSYDLVKTEEV</sequence>
<dbReference type="InterPro" id="IPR003593">
    <property type="entry name" value="AAA+_ATPase"/>
</dbReference>
<name>A0ABZ3EX59_9FIRM</name>
<keyword evidence="5" id="KW-0547">Nucleotide-binding</keyword>
<evidence type="ECO:0000256" key="7">
    <source>
        <dbReference type="ARBA" id="ARBA00023004"/>
    </source>
</evidence>
<keyword evidence="4" id="KW-0410">Iron transport</keyword>
<keyword evidence="9" id="KW-0472">Membrane</keyword>
<evidence type="ECO:0000256" key="3">
    <source>
        <dbReference type="ARBA" id="ARBA00022475"/>
    </source>
</evidence>
<dbReference type="Pfam" id="PF00005">
    <property type="entry name" value="ABC_tran"/>
    <property type="match status" value="1"/>
</dbReference>
<dbReference type="PROSITE" id="PS50893">
    <property type="entry name" value="ABC_TRANSPORTER_2"/>
    <property type="match status" value="1"/>
</dbReference>
<comment type="subcellular location">
    <subcellularLocation>
        <location evidence="1">Cell membrane</location>
        <topology evidence="1">Peripheral membrane protein</topology>
    </subcellularLocation>
</comment>
<dbReference type="InterPro" id="IPR027417">
    <property type="entry name" value="P-loop_NTPase"/>
</dbReference>
<evidence type="ECO:0000313" key="12">
    <source>
        <dbReference type="Proteomes" id="UP001451571"/>
    </source>
</evidence>
<dbReference type="CDD" id="cd03214">
    <property type="entry name" value="ABC_Iron-Siderophores_B12_Hemin"/>
    <property type="match status" value="1"/>
</dbReference>
<dbReference type="InterPro" id="IPR017871">
    <property type="entry name" value="ABC_transporter-like_CS"/>
</dbReference>
<accession>A0ABZ3EX59</accession>
<evidence type="ECO:0000256" key="2">
    <source>
        <dbReference type="ARBA" id="ARBA00022448"/>
    </source>
</evidence>
<keyword evidence="6 11" id="KW-0067">ATP-binding</keyword>
<organism evidence="11 12">
    <name type="scientific">Kineothrix sedimenti</name>
    <dbReference type="NCBI Taxonomy" id="3123317"/>
    <lineage>
        <taxon>Bacteria</taxon>
        <taxon>Bacillati</taxon>
        <taxon>Bacillota</taxon>
        <taxon>Clostridia</taxon>
        <taxon>Lachnospirales</taxon>
        <taxon>Lachnospiraceae</taxon>
        <taxon>Kineothrix</taxon>
    </lineage>
</organism>
<evidence type="ECO:0000256" key="4">
    <source>
        <dbReference type="ARBA" id="ARBA00022496"/>
    </source>
</evidence>
<dbReference type="Gene3D" id="3.40.50.300">
    <property type="entry name" value="P-loop containing nucleotide triphosphate hydrolases"/>
    <property type="match status" value="1"/>
</dbReference>
<evidence type="ECO:0000256" key="5">
    <source>
        <dbReference type="ARBA" id="ARBA00022741"/>
    </source>
</evidence>
<proteinExistence type="predicted"/>
<evidence type="ECO:0000256" key="1">
    <source>
        <dbReference type="ARBA" id="ARBA00004202"/>
    </source>
</evidence>
<evidence type="ECO:0000256" key="9">
    <source>
        <dbReference type="ARBA" id="ARBA00023136"/>
    </source>
</evidence>
<keyword evidence="8" id="KW-0406">Ion transport</keyword>
<dbReference type="InterPro" id="IPR051535">
    <property type="entry name" value="Siderophore_ABC-ATPase"/>
</dbReference>
<dbReference type="RefSeq" id="WP_342758409.1">
    <property type="nucleotide sequence ID" value="NZ_CP146256.1"/>
</dbReference>
<evidence type="ECO:0000256" key="6">
    <source>
        <dbReference type="ARBA" id="ARBA00022840"/>
    </source>
</evidence>
<evidence type="ECO:0000259" key="10">
    <source>
        <dbReference type="PROSITE" id="PS50893"/>
    </source>
</evidence>
<dbReference type="SMART" id="SM00382">
    <property type="entry name" value="AAA"/>
    <property type="match status" value="1"/>
</dbReference>
<keyword evidence="7" id="KW-0408">Iron</keyword>
<dbReference type="PANTHER" id="PTHR42771:SF4">
    <property type="entry name" value="IRON(3+)-HYDROXAMATE IMPORT ATP-BINDING PROTEIN FHUC"/>
    <property type="match status" value="1"/>
</dbReference>
<keyword evidence="3" id="KW-1003">Cell membrane</keyword>
<dbReference type="InterPro" id="IPR003439">
    <property type="entry name" value="ABC_transporter-like_ATP-bd"/>
</dbReference>
<dbReference type="EMBL" id="CP146256">
    <property type="protein sequence ID" value="XAH74831.1"/>
    <property type="molecule type" value="Genomic_DNA"/>
</dbReference>
<gene>
    <name evidence="11" type="ORF">V6984_03440</name>
</gene>
<dbReference type="Proteomes" id="UP001451571">
    <property type="component" value="Chromosome"/>
</dbReference>
<dbReference type="GO" id="GO:0005524">
    <property type="term" value="F:ATP binding"/>
    <property type="evidence" value="ECO:0007669"/>
    <property type="project" value="UniProtKB-KW"/>
</dbReference>
<protein>
    <submittedName>
        <fullName evidence="11">ABC transporter ATP-binding protein</fullName>
    </submittedName>
</protein>
<dbReference type="SUPFAM" id="SSF52540">
    <property type="entry name" value="P-loop containing nucleoside triphosphate hydrolases"/>
    <property type="match status" value="1"/>
</dbReference>
<keyword evidence="2" id="KW-0813">Transport</keyword>
<dbReference type="PANTHER" id="PTHR42771">
    <property type="entry name" value="IRON(3+)-HYDROXAMATE IMPORT ATP-BINDING PROTEIN FHUC"/>
    <property type="match status" value="1"/>
</dbReference>